<dbReference type="EMBL" id="JBHLHV010000002">
    <property type="protein sequence ID" value="MFB8893746.1"/>
    <property type="molecule type" value="Genomic_DNA"/>
</dbReference>
<reference evidence="3 4" key="1">
    <citation type="submission" date="2024-08" db="EMBL/GenBank/DDBJ databases">
        <title>Heavy metals resistant antinobacteria isolated from wastewater.</title>
        <authorList>
            <person name="Roman Ponce B."/>
            <person name="Blanco Mercado M.A."/>
            <person name="Avila Aldana I.N."/>
            <person name="Morales Arrieta S."/>
        </authorList>
    </citation>
    <scope>NUCLEOTIDE SEQUENCE [LARGE SCALE GENOMIC DNA]</scope>
    <source>
        <strain evidence="4">sma-1</strain>
    </source>
</reference>
<evidence type="ECO:0000256" key="2">
    <source>
        <dbReference type="SAM" id="SignalP"/>
    </source>
</evidence>
<accession>A0ABV5EUV1</accession>
<feature type="signal peptide" evidence="2">
    <location>
        <begin position="1"/>
        <end position="28"/>
    </location>
</feature>
<dbReference type="PROSITE" id="PS51257">
    <property type="entry name" value="PROKAR_LIPOPROTEIN"/>
    <property type="match status" value="1"/>
</dbReference>
<comment type="caution">
    <text evidence="3">The sequence shown here is derived from an EMBL/GenBank/DDBJ whole genome shotgun (WGS) entry which is preliminary data.</text>
</comment>
<evidence type="ECO:0008006" key="5">
    <source>
        <dbReference type="Google" id="ProtNLM"/>
    </source>
</evidence>
<feature type="chain" id="PRO_5046279046" description="DUF3558 domain-containing protein" evidence="2">
    <location>
        <begin position="29"/>
        <end position="356"/>
    </location>
</feature>
<name>A0ABV5EUV1_9MICO</name>
<organism evidence="3 4">
    <name type="scientific">Microbacterium plantarum</name>
    <dbReference type="NCBI Taxonomy" id="1816425"/>
    <lineage>
        <taxon>Bacteria</taxon>
        <taxon>Bacillati</taxon>
        <taxon>Actinomycetota</taxon>
        <taxon>Actinomycetes</taxon>
        <taxon>Micrococcales</taxon>
        <taxon>Microbacteriaceae</taxon>
        <taxon>Microbacterium</taxon>
    </lineage>
</organism>
<sequence length="356" mass="37853">MPRRPVVLLSLALAAALAVGCSPVERTAETPTPSAPSEMPASPTPTPTPNLEPVRAFDGDCDRMLTTEQRDELLGVGALTRAEQYLAWDADRPVEVDFEPLGTLGGLACTWFAADGADLPEGVGNLTLTVVPAAEVSNEFAARYSVATCEPSYDANHCRLGRVVDDVWVGANAGWGAVETPDELLGAAIEAVAANLPTATQPRRAAATDDVWPVPDCVWLGEAMGLEELIGPYRHGYWEGSEQPEEVLLAAAGVFRACPLFSDGERIDYETDEFHILSPQVAPGLGWQWDELRGRAAESSVVELDVAGATDAFATDWGYGSYKAFATDGVNVVSLYDENLDLAGQVLGRMLSALSS</sequence>
<keyword evidence="2" id="KW-0732">Signal</keyword>
<evidence type="ECO:0000313" key="3">
    <source>
        <dbReference type="EMBL" id="MFB8893746.1"/>
    </source>
</evidence>
<gene>
    <name evidence="3" type="ORF">AB7P39_12935</name>
</gene>
<feature type="region of interest" description="Disordered" evidence="1">
    <location>
        <begin position="26"/>
        <end position="51"/>
    </location>
</feature>
<dbReference type="Proteomes" id="UP001589643">
    <property type="component" value="Unassembled WGS sequence"/>
</dbReference>
<keyword evidence="4" id="KW-1185">Reference proteome</keyword>
<protein>
    <recommendedName>
        <fullName evidence="5">DUF3558 domain-containing protein</fullName>
    </recommendedName>
</protein>
<dbReference type="RefSeq" id="WP_378719496.1">
    <property type="nucleotide sequence ID" value="NZ_JBHLHV010000002.1"/>
</dbReference>
<evidence type="ECO:0000256" key="1">
    <source>
        <dbReference type="SAM" id="MobiDB-lite"/>
    </source>
</evidence>
<evidence type="ECO:0000313" key="4">
    <source>
        <dbReference type="Proteomes" id="UP001589643"/>
    </source>
</evidence>
<proteinExistence type="predicted"/>